<gene>
    <name evidence="1" type="ORF">TWF718_003012</name>
</gene>
<dbReference type="PANTHER" id="PTHR39217">
    <property type="match status" value="1"/>
</dbReference>
<accession>A0AAN8R883</accession>
<sequence length="328" mass="36722">MESQAPPRKVLFIKTNVSTVGPTNALLISTLQKRGIQVEKRGWYPPGSLTLEDLTSYHSINFLNCWEYNLHITAFHQFLKEVIAPAEAAGVKIVNPVEVLLWNSDKEYLRDLQRDVGINIPESIFVETLLGGIPAYEDVISALEPDGAYGTVIKPSISAASNMTHRIPHPSSELYDSAKTQANWAEVYEYTRDLSASAKVIIQAFEPAIKNGEYSIFFLGGEYSHTVLKKPAETDYRAMERFGARVRELKDEEVPLAGKEIGRKIVEYVERRFGTGDDWRLGYLRVDGVVRDDGTFVVIEAEMLEPYVFLDVEGAKDGLERLCDALGS</sequence>
<dbReference type="PANTHER" id="PTHR39217:SF1">
    <property type="entry name" value="GLUTATHIONE SYNTHETASE"/>
    <property type="match status" value="1"/>
</dbReference>
<dbReference type="Proteomes" id="UP001313282">
    <property type="component" value="Unassembled WGS sequence"/>
</dbReference>
<keyword evidence="2" id="KW-1185">Reference proteome</keyword>
<dbReference type="SUPFAM" id="SSF56059">
    <property type="entry name" value="Glutathione synthetase ATP-binding domain-like"/>
    <property type="match status" value="1"/>
</dbReference>
<dbReference type="AlphaFoldDB" id="A0AAN8R883"/>
<name>A0AAN8R883_9PEZI</name>
<proteinExistence type="predicted"/>
<evidence type="ECO:0000313" key="1">
    <source>
        <dbReference type="EMBL" id="KAK6330813.1"/>
    </source>
</evidence>
<evidence type="ECO:0008006" key="3">
    <source>
        <dbReference type="Google" id="ProtNLM"/>
    </source>
</evidence>
<dbReference type="InterPro" id="IPR053191">
    <property type="entry name" value="DcsG_Biosynth_Enzyme"/>
</dbReference>
<reference evidence="1 2" key="1">
    <citation type="submission" date="2019-10" db="EMBL/GenBank/DDBJ databases">
        <authorList>
            <person name="Palmer J.M."/>
        </authorList>
    </citation>
    <scope>NUCLEOTIDE SEQUENCE [LARGE SCALE GENOMIC DNA]</scope>
    <source>
        <strain evidence="1 2">TWF718</strain>
    </source>
</reference>
<organism evidence="1 2">
    <name type="scientific">Orbilia javanica</name>
    <dbReference type="NCBI Taxonomy" id="47235"/>
    <lineage>
        <taxon>Eukaryota</taxon>
        <taxon>Fungi</taxon>
        <taxon>Dikarya</taxon>
        <taxon>Ascomycota</taxon>
        <taxon>Pezizomycotina</taxon>
        <taxon>Orbiliomycetes</taxon>
        <taxon>Orbiliales</taxon>
        <taxon>Orbiliaceae</taxon>
        <taxon>Orbilia</taxon>
    </lineage>
</organism>
<protein>
    <recommendedName>
        <fullName evidence="3">ATP-grasp domain-containing protein</fullName>
    </recommendedName>
</protein>
<dbReference type="EMBL" id="JAVHNR010000011">
    <property type="protein sequence ID" value="KAK6330813.1"/>
    <property type="molecule type" value="Genomic_DNA"/>
</dbReference>
<evidence type="ECO:0000313" key="2">
    <source>
        <dbReference type="Proteomes" id="UP001313282"/>
    </source>
</evidence>
<comment type="caution">
    <text evidence="1">The sequence shown here is derived from an EMBL/GenBank/DDBJ whole genome shotgun (WGS) entry which is preliminary data.</text>
</comment>